<accession>A0A2P8GB98</accession>
<organism evidence="2 3">
    <name type="scientific">Dyadobacter jiangsuensis</name>
    <dbReference type="NCBI Taxonomy" id="1591085"/>
    <lineage>
        <taxon>Bacteria</taxon>
        <taxon>Pseudomonadati</taxon>
        <taxon>Bacteroidota</taxon>
        <taxon>Cytophagia</taxon>
        <taxon>Cytophagales</taxon>
        <taxon>Spirosomataceae</taxon>
        <taxon>Dyadobacter</taxon>
    </lineage>
</organism>
<dbReference type="InterPro" id="IPR029068">
    <property type="entry name" value="Glyas_Bleomycin-R_OHBP_Dase"/>
</dbReference>
<dbReference type="RefSeq" id="WP_106594612.1">
    <property type="nucleotide sequence ID" value="NZ_PYAS01000003.1"/>
</dbReference>
<proteinExistence type="predicted"/>
<evidence type="ECO:0000313" key="2">
    <source>
        <dbReference type="EMBL" id="PSL31252.1"/>
    </source>
</evidence>
<evidence type="ECO:0000313" key="3">
    <source>
        <dbReference type="Proteomes" id="UP000241964"/>
    </source>
</evidence>
<keyword evidence="3" id="KW-1185">Reference proteome</keyword>
<dbReference type="AlphaFoldDB" id="A0A2P8GB98"/>
<dbReference type="EMBL" id="PYAS01000003">
    <property type="protein sequence ID" value="PSL31252.1"/>
    <property type="molecule type" value="Genomic_DNA"/>
</dbReference>
<dbReference type="PROSITE" id="PS51819">
    <property type="entry name" value="VOC"/>
    <property type="match status" value="1"/>
</dbReference>
<feature type="domain" description="VOC" evidence="1">
    <location>
        <begin position="4"/>
        <end position="122"/>
    </location>
</feature>
<dbReference type="OrthoDB" id="9796521at2"/>
<dbReference type="Gene3D" id="3.10.180.10">
    <property type="entry name" value="2,3-Dihydroxybiphenyl 1,2-Dioxygenase, domain 1"/>
    <property type="match status" value="1"/>
</dbReference>
<sequence length="122" mass="13775">MNFRINQITPLLLVSNLEHAIAFYVRQLGFALAFTYEGFYAGIEKDGHSIHLKTDYNAARGGAQKSNDEELDLLFSVDNVAMLFEEISKKDIEIVQPLREMPYGSEFYITDPDGHLIAFVGV</sequence>
<reference evidence="2 3" key="1">
    <citation type="submission" date="2018-03" db="EMBL/GenBank/DDBJ databases">
        <title>Genomic Encyclopedia of Archaeal and Bacterial Type Strains, Phase II (KMG-II): from individual species to whole genera.</title>
        <authorList>
            <person name="Goeker M."/>
        </authorList>
    </citation>
    <scope>NUCLEOTIDE SEQUENCE [LARGE SCALE GENOMIC DNA]</scope>
    <source>
        <strain evidence="2 3">DSM 29057</strain>
    </source>
</reference>
<protein>
    <submittedName>
        <fullName evidence="2">Putative glyoxalase superfamily protein PhnB</fullName>
    </submittedName>
</protein>
<gene>
    <name evidence="2" type="ORF">CLV60_103118</name>
</gene>
<comment type="caution">
    <text evidence="2">The sequence shown here is derived from an EMBL/GenBank/DDBJ whole genome shotgun (WGS) entry which is preliminary data.</text>
</comment>
<dbReference type="SUPFAM" id="SSF54593">
    <property type="entry name" value="Glyoxalase/Bleomycin resistance protein/Dihydroxybiphenyl dioxygenase"/>
    <property type="match status" value="1"/>
</dbReference>
<evidence type="ECO:0000259" key="1">
    <source>
        <dbReference type="PROSITE" id="PS51819"/>
    </source>
</evidence>
<dbReference type="Proteomes" id="UP000241964">
    <property type="component" value="Unassembled WGS sequence"/>
</dbReference>
<name>A0A2P8GB98_9BACT</name>
<dbReference type="InterPro" id="IPR004360">
    <property type="entry name" value="Glyas_Fos-R_dOase_dom"/>
</dbReference>
<dbReference type="InterPro" id="IPR037523">
    <property type="entry name" value="VOC_core"/>
</dbReference>
<dbReference type="Pfam" id="PF00903">
    <property type="entry name" value="Glyoxalase"/>
    <property type="match status" value="1"/>
</dbReference>